<feature type="compositionally biased region" description="Pro residues" evidence="2">
    <location>
        <begin position="580"/>
        <end position="595"/>
    </location>
</feature>
<keyword evidence="6" id="KW-1185">Reference proteome</keyword>
<dbReference type="InterPro" id="IPR003790">
    <property type="entry name" value="GHL10"/>
</dbReference>
<dbReference type="InterPro" id="IPR003961">
    <property type="entry name" value="FN3_dom"/>
</dbReference>
<feature type="domain" description="Fibronectin type-III" evidence="4">
    <location>
        <begin position="459"/>
        <end position="566"/>
    </location>
</feature>
<keyword evidence="3" id="KW-0812">Transmembrane</keyword>
<dbReference type="InterPro" id="IPR013783">
    <property type="entry name" value="Ig-like_fold"/>
</dbReference>
<dbReference type="Proteomes" id="UP000184418">
    <property type="component" value="Unassembled WGS sequence"/>
</dbReference>
<evidence type="ECO:0000313" key="5">
    <source>
        <dbReference type="EMBL" id="SHJ73334.1"/>
    </source>
</evidence>
<dbReference type="PROSITE" id="PS50853">
    <property type="entry name" value="FN3"/>
    <property type="match status" value="1"/>
</dbReference>
<gene>
    <name evidence="5" type="ORF">SAMN02745146_0009</name>
</gene>
<dbReference type="InterPro" id="IPR052177">
    <property type="entry name" value="Divisome_Glycosyl_Hydrolase"/>
</dbReference>
<dbReference type="SUPFAM" id="SSF49265">
    <property type="entry name" value="Fibronectin type III"/>
    <property type="match status" value="1"/>
</dbReference>
<dbReference type="SUPFAM" id="SSF51445">
    <property type="entry name" value="(Trans)glycosidases"/>
    <property type="match status" value="1"/>
</dbReference>
<dbReference type="EMBL" id="FQYN01000010">
    <property type="protein sequence ID" value="SHJ73334.1"/>
    <property type="molecule type" value="Genomic_DNA"/>
</dbReference>
<keyword evidence="1" id="KW-0732">Signal</keyword>
<feature type="region of interest" description="Disordered" evidence="2">
    <location>
        <begin position="577"/>
        <end position="599"/>
    </location>
</feature>
<proteinExistence type="predicted"/>
<keyword evidence="3" id="KW-1133">Transmembrane helix</keyword>
<dbReference type="PANTHER" id="PTHR43405:SF1">
    <property type="entry name" value="GLYCOSYL HYDROLASE DIGH"/>
    <property type="match status" value="1"/>
</dbReference>
<evidence type="ECO:0000259" key="4">
    <source>
        <dbReference type="PROSITE" id="PS50853"/>
    </source>
</evidence>
<dbReference type="InterPro" id="IPR036116">
    <property type="entry name" value="FN3_sf"/>
</dbReference>
<dbReference type="Pfam" id="PF02638">
    <property type="entry name" value="GHL10"/>
    <property type="match status" value="1"/>
</dbReference>
<evidence type="ECO:0000256" key="3">
    <source>
        <dbReference type="SAM" id="Phobius"/>
    </source>
</evidence>
<dbReference type="STRING" id="1121955.SAMN02745146_0009"/>
<sequence>MRLYTLSLQLYLSAQKPLSTKRTVLPGAGLRNLRAFFFVSVLMLRLFPVFRLAVFILLALFLTVFGRALHAQNMPPKREMRGVWIATVENIDWPSSRTLTPEQQRREYRRMLDIQQRNGINAVFVQVRPASDAFYQSELEPWSKWLTGQQGKSPGYDPLPFLIEEAHLRGMEFHAWFNPYRASMDSVTRRLAPTHPFRQHPEWFLRYAGLLLYNPGLPEVRQHITNVILDVVRRYDIDGIHFDDYFYPYPEPGQKIHDEAAFQQYNPDGLALADWRRQNVNKLIETLHDTIQGTKRWVKFGVSPFGVWMNKSAHPDGSDTRAGQPSYANLYADSRLWLQQGWIDYIVPQLYWSSTFRLVPYPVLLEWWTRNHFDRHLYIGQGFYRMLENTRSDTSWRNPREMPKQIRLNRSYPTEVSGSVFFSSKSLLRNPLHMQDSLRQNLFRYPALVPAMPWLDAVPPRPVQNLVLTRTAPAITLTWQPGPPAPDGDVARYYVVYRFTKAQTPTPDDPRNILALVPARAGVAPTLVDTAAVPGTDYAYYLTAVDRLHNESRPVRVMTQGKAAEIIVAQAEAPAAAPTAPAPVARPVPPAPRPTVKPAETATVTKIKTKTKAKKKRGFFGRLFGGR</sequence>
<evidence type="ECO:0000256" key="1">
    <source>
        <dbReference type="ARBA" id="ARBA00022729"/>
    </source>
</evidence>
<keyword evidence="3" id="KW-0472">Membrane</keyword>
<dbReference type="Gene3D" id="2.60.40.10">
    <property type="entry name" value="Immunoglobulins"/>
    <property type="match status" value="1"/>
</dbReference>
<evidence type="ECO:0000256" key="2">
    <source>
        <dbReference type="SAM" id="MobiDB-lite"/>
    </source>
</evidence>
<accession>A0A1M6LQ55</accession>
<dbReference type="PANTHER" id="PTHR43405">
    <property type="entry name" value="GLYCOSYL HYDROLASE DIGH"/>
    <property type="match status" value="1"/>
</dbReference>
<name>A0A1M6LQ55_9BACT</name>
<evidence type="ECO:0000313" key="6">
    <source>
        <dbReference type="Proteomes" id="UP000184418"/>
    </source>
</evidence>
<organism evidence="5 6">
    <name type="scientific">Hymenobacter daecheongensis DSM 21074</name>
    <dbReference type="NCBI Taxonomy" id="1121955"/>
    <lineage>
        <taxon>Bacteria</taxon>
        <taxon>Pseudomonadati</taxon>
        <taxon>Bacteroidota</taxon>
        <taxon>Cytophagia</taxon>
        <taxon>Cytophagales</taxon>
        <taxon>Hymenobacteraceae</taxon>
        <taxon>Hymenobacter</taxon>
    </lineage>
</organism>
<dbReference type="Gene3D" id="3.20.20.80">
    <property type="entry name" value="Glycosidases"/>
    <property type="match status" value="1"/>
</dbReference>
<feature type="transmembrane region" description="Helical" evidence="3">
    <location>
        <begin position="38"/>
        <end position="65"/>
    </location>
</feature>
<dbReference type="InterPro" id="IPR017853">
    <property type="entry name" value="GH"/>
</dbReference>
<protein>
    <submittedName>
        <fullName evidence="5">Uncharacterized lipoprotein YddW, UPF0748 family</fullName>
    </submittedName>
</protein>
<dbReference type="AlphaFoldDB" id="A0A1M6LQ55"/>
<keyword evidence="5" id="KW-0449">Lipoprotein</keyword>
<reference evidence="5 6" key="1">
    <citation type="submission" date="2016-11" db="EMBL/GenBank/DDBJ databases">
        <authorList>
            <person name="Jaros S."/>
            <person name="Januszkiewicz K."/>
            <person name="Wedrychowicz H."/>
        </authorList>
    </citation>
    <scope>NUCLEOTIDE SEQUENCE [LARGE SCALE GENOMIC DNA]</scope>
    <source>
        <strain evidence="5 6">DSM 21074</strain>
    </source>
</reference>